<feature type="compositionally biased region" description="Polar residues" evidence="1">
    <location>
        <begin position="383"/>
        <end position="398"/>
    </location>
</feature>
<sequence>MSAQRRNGAESGMNGIAGEVSRNVDVAYLRQKYRKHLKRNKKNDTADNTKLDKDTTTPLKGKSSSLMLAVSPETSSQGSNTKDDDDERTKFETHTGPSRPAISGKSSKQIIKQSVSREKLPKTSAKREEDEPTEFVRVARAKPAKCRKHGRKVRNKKKTEDITEEDKVDKEIKRKSWIREGNKEDHVIRAKRKIKKKSKDKTKENDKTFEDTVKSEVELITSALPNGNASLPDVDIDDETDDTCVVTESEAERNEPSKLTTAETLINSQFGQAVLEKMHEGKAFDNALSPTESEELSKFFDGKIPFSNNVIELLDKGMERGIITFRNTTPHLDSELLDFLANTAKAKALLVDTILTNQGLLPKQWNGKGSDEKEKSKNPKTAPVTSTSDMNVTDSGNSVGAEYMHSKEKESEKHNASIDSVNLKEADVISFSLVPQTASSNEKALKPTTANTSSADTCPEENDLSFLPASYSMPKK</sequence>
<dbReference type="Proteomes" id="UP000095284">
    <property type="component" value="Unplaced"/>
</dbReference>
<reference evidence="4" key="1">
    <citation type="submission" date="2016-11" db="UniProtKB">
        <authorList>
            <consortium name="WormBaseParasite"/>
        </authorList>
    </citation>
    <scope>IDENTIFICATION</scope>
</reference>
<feature type="compositionally biased region" description="Low complexity" evidence="1">
    <location>
        <begin position="102"/>
        <end position="114"/>
    </location>
</feature>
<evidence type="ECO:0000256" key="1">
    <source>
        <dbReference type="SAM" id="MobiDB-lite"/>
    </source>
</evidence>
<dbReference type="InterPro" id="IPR056676">
    <property type="entry name" value="DUF7774"/>
</dbReference>
<feature type="compositionally biased region" description="Basic and acidic residues" evidence="1">
    <location>
        <begin position="42"/>
        <end position="55"/>
    </location>
</feature>
<feature type="region of interest" description="Disordered" evidence="1">
    <location>
        <begin position="436"/>
        <end position="476"/>
    </location>
</feature>
<feature type="compositionally biased region" description="Polar residues" evidence="1">
    <location>
        <begin position="436"/>
        <end position="456"/>
    </location>
</feature>
<organism evidence="3 4">
    <name type="scientific">Bursaphelenchus xylophilus</name>
    <name type="common">Pinewood nematode worm</name>
    <name type="synonym">Aphelenchoides xylophilus</name>
    <dbReference type="NCBI Taxonomy" id="6326"/>
    <lineage>
        <taxon>Eukaryota</taxon>
        <taxon>Metazoa</taxon>
        <taxon>Ecdysozoa</taxon>
        <taxon>Nematoda</taxon>
        <taxon>Chromadorea</taxon>
        <taxon>Rhabditida</taxon>
        <taxon>Tylenchina</taxon>
        <taxon>Tylenchomorpha</taxon>
        <taxon>Aphelenchoidea</taxon>
        <taxon>Aphelenchoididae</taxon>
        <taxon>Bursaphelenchus</taxon>
    </lineage>
</organism>
<evidence type="ECO:0000259" key="2">
    <source>
        <dbReference type="Pfam" id="PF24983"/>
    </source>
</evidence>
<name>A0A1I7S306_BURXY</name>
<feature type="compositionally biased region" description="Basic and acidic residues" evidence="1">
    <location>
        <begin position="404"/>
        <end position="418"/>
    </location>
</feature>
<proteinExistence type="predicted"/>
<dbReference type="WBParaSite" id="BXY_0738600.1">
    <property type="protein sequence ID" value="BXY_0738600.1"/>
    <property type="gene ID" value="BXY_0738600"/>
</dbReference>
<evidence type="ECO:0000313" key="3">
    <source>
        <dbReference type="Proteomes" id="UP000095284"/>
    </source>
</evidence>
<feature type="compositionally biased region" description="Basic and acidic residues" evidence="1">
    <location>
        <begin position="158"/>
        <end position="171"/>
    </location>
</feature>
<feature type="domain" description="DUF7774" evidence="2">
    <location>
        <begin position="274"/>
        <end position="354"/>
    </location>
</feature>
<dbReference type="AlphaFoldDB" id="A0A1I7S306"/>
<protein>
    <submittedName>
        <fullName evidence="4">Structure-specific endonuclease subunit SLX4</fullName>
    </submittedName>
</protein>
<feature type="compositionally biased region" description="Polar residues" evidence="1">
    <location>
        <begin position="62"/>
        <end position="80"/>
    </location>
</feature>
<feature type="compositionally biased region" description="Basic residues" evidence="1">
    <location>
        <begin position="31"/>
        <end position="41"/>
    </location>
</feature>
<feature type="region of interest" description="Disordered" evidence="1">
    <location>
        <begin position="1"/>
        <end position="171"/>
    </location>
</feature>
<dbReference type="Pfam" id="PF24983">
    <property type="entry name" value="DUF7774"/>
    <property type="match status" value="1"/>
</dbReference>
<feature type="compositionally biased region" description="Basic residues" evidence="1">
    <location>
        <begin position="139"/>
        <end position="157"/>
    </location>
</feature>
<feature type="region of interest" description="Disordered" evidence="1">
    <location>
        <begin position="361"/>
        <end position="418"/>
    </location>
</feature>
<accession>A0A1I7S306</accession>
<evidence type="ECO:0000313" key="4">
    <source>
        <dbReference type="WBParaSite" id="BXY_0738600.1"/>
    </source>
</evidence>
<feature type="compositionally biased region" description="Basic and acidic residues" evidence="1">
    <location>
        <begin position="115"/>
        <end position="129"/>
    </location>
</feature>